<dbReference type="KEGG" id="slb:AWJ20_2699"/>
<dbReference type="Pfam" id="PF00722">
    <property type="entry name" value="Glyco_hydro_16"/>
    <property type="match status" value="1"/>
</dbReference>
<evidence type="ECO:0000256" key="1">
    <source>
        <dbReference type="ARBA" id="ARBA00000822"/>
    </source>
</evidence>
<dbReference type="InterPro" id="IPR050546">
    <property type="entry name" value="Glycosyl_Hydrlase_16"/>
</dbReference>
<evidence type="ECO:0000256" key="6">
    <source>
        <dbReference type="ARBA" id="ARBA00022729"/>
    </source>
</evidence>
<dbReference type="EMBL" id="CP014503">
    <property type="protein sequence ID" value="ANB15079.1"/>
    <property type="molecule type" value="Genomic_DNA"/>
</dbReference>
<keyword evidence="20" id="KW-1185">Reference proteome</keyword>
<keyword evidence="10" id="KW-0449">Lipoprotein</keyword>
<evidence type="ECO:0000256" key="17">
    <source>
        <dbReference type="SAM" id="SignalP"/>
    </source>
</evidence>
<dbReference type="EC" id="3.2.-.-" evidence="14"/>
<reference evidence="19 20" key="1">
    <citation type="submission" date="2016-02" db="EMBL/GenBank/DDBJ databases">
        <title>Complete genome sequence and transcriptome regulation of the pentose utilising yeast Sugiyamaella lignohabitans.</title>
        <authorList>
            <person name="Bellasio M."/>
            <person name="Peymann A."/>
            <person name="Valli M."/>
            <person name="Sipitzky M."/>
            <person name="Graf A."/>
            <person name="Sauer M."/>
            <person name="Marx H."/>
            <person name="Mattanovich D."/>
        </authorList>
    </citation>
    <scope>NUCLEOTIDE SEQUENCE [LARGE SCALE GENOMIC DNA]</scope>
    <source>
        <strain evidence="19 20">CBS 10342</strain>
    </source>
</reference>
<comment type="similarity">
    <text evidence="13">Belongs to the glycosyl hydrolase 16 family. CRH1 subfamily.</text>
</comment>
<proteinExistence type="inferred from homology"/>
<keyword evidence="12" id="KW-0961">Cell wall biogenesis/degradation</keyword>
<dbReference type="GO" id="GO:0005975">
    <property type="term" value="P:carbohydrate metabolic process"/>
    <property type="evidence" value="ECO:0007669"/>
    <property type="project" value="InterPro"/>
</dbReference>
<keyword evidence="8 14" id="KW-0472">Membrane</keyword>
<keyword evidence="3" id="KW-0336">GPI-anchor</keyword>
<protein>
    <recommendedName>
        <fullName evidence="14">Crh-like protein</fullName>
        <ecNumber evidence="14">3.2.-.-</ecNumber>
    </recommendedName>
</protein>
<evidence type="ECO:0000256" key="9">
    <source>
        <dbReference type="ARBA" id="ARBA00023180"/>
    </source>
</evidence>
<feature type="active site" description="Nucleophile" evidence="15">
    <location>
        <position position="162"/>
    </location>
</feature>
<evidence type="ECO:0000256" key="4">
    <source>
        <dbReference type="ARBA" id="ARBA00022676"/>
    </source>
</evidence>
<keyword evidence="5" id="KW-0808">Transferase</keyword>
<dbReference type="OrthoDB" id="4781at2759"/>
<dbReference type="CDD" id="cd02183">
    <property type="entry name" value="GH16_fungal_CRH1_transglycosylase"/>
    <property type="match status" value="1"/>
</dbReference>
<dbReference type="Gene3D" id="2.60.120.200">
    <property type="match status" value="1"/>
</dbReference>
<dbReference type="InterPro" id="IPR017168">
    <property type="entry name" value="CHR-like"/>
</dbReference>
<evidence type="ECO:0000256" key="5">
    <source>
        <dbReference type="ARBA" id="ARBA00022679"/>
    </source>
</evidence>
<feature type="domain" description="GH16" evidence="18">
    <location>
        <begin position="60"/>
        <end position="277"/>
    </location>
</feature>
<evidence type="ECO:0000256" key="3">
    <source>
        <dbReference type="ARBA" id="ARBA00022622"/>
    </source>
</evidence>
<comment type="subcellular location">
    <subcellularLocation>
        <location evidence="2">Membrane</location>
        <topology evidence="2">Lipid-anchor</topology>
        <topology evidence="2">GPI-anchor</topology>
    </subcellularLocation>
</comment>
<feature type="chain" id="PRO_5007886221" description="Crh-like protein" evidence="17">
    <location>
        <begin position="19"/>
        <end position="478"/>
    </location>
</feature>
<dbReference type="SUPFAM" id="SSF49899">
    <property type="entry name" value="Concanavalin A-like lectins/glucanases"/>
    <property type="match status" value="1"/>
</dbReference>
<dbReference type="InterPro" id="IPR000757">
    <property type="entry name" value="Beta-glucanase-like"/>
</dbReference>
<dbReference type="GO" id="GO:0031505">
    <property type="term" value="P:fungal-type cell wall organization"/>
    <property type="evidence" value="ECO:0007669"/>
    <property type="project" value="TreeGrafter"/>
</dbReference>
<dbReference type="GO" id="GO:0098552">
    <property type="term" value="C:side of membrane"/>
    <property type="evidence" value="ECO:0007669"/>
    <property type="project" value="UniProtKB-KW"/>
</dbReference>
<evidence type="ECO:0000313" key="19">
    <source>
        <dbReference type="EMBL" id="ANB15079.1"/>
    </source>
</evidence>
<evidence type="ECO:0000256" key="2">
    <source>
        <dbReference type="ARBA" id="ARBA00004589"/>
    </source>
</evidence>
<keyword evidence="7 14" id="KW-0378">Hydrolase</keyword>
<keyword evidence="4" id="KW-0328">Glycosyltransferase</keyword>
<name>A0A167FBP7_9ASCO</name>
<dbReference type="PANTHER" id="PTHR10963">
    <property type="entry name" value="GLYCOSYL HYDROLASE-RELATED"/>
    <property type="match status" value="1"/>
</dbReference>
<dbReference type="PANTHER" id="PTHR10963:SF22">
    <property type="entry name" value="GLYCOSIDASE CRH2-RELATED"/>
    <property type="match status" value="1"/>
</dbReference>
<dbReference type="PIRSF" id="PIRSF037299">
    <property type="entry name" value="Glycosidase_CRH1_prd"/>
    <property type="match status" value="1"/>
</dbReference>
<dbReference type="GO" id="GO:0016757">
    <property type="term" value="F:glycosyltransferase activity"/>
    <property type="evidence" value="ECO:0007669"/>
    <property type="project" value="UniProtKB-KW"/>
</dbReference>
<dbReference type="GO" id="GO:0008843">
    <property type="term" value="F:endochitinase activity"/>
    <property type="evidence" value="ECO:0007669"/>
    <property type="project" value="UniProtKB-EC"/>
</dbReference>
<dbReference type="InterPro" id="IPR013320">
    <property type="entry name" value="ConA-like_dom_sf"/>
</dbReference>
<organism evidence="19 20">
    <name type="scientific">Sugiyamaella lignohabitans</name>
    <dbReference type="NCBI Taxonomy" id="796027"/>
    <lineage>
        <taxon>Eukaryota</taxon>
        <taxon>Fungi</taxon>
        <taxon>Dikarya</taxon>
        <taxon>Ascomycota</taxon>
        <taxon>Saccharomycotina</taxon>
        <taxon>Dipodascomycetes</taxon>
        <taxon>Dipodascales</taxon>
        <taxon>Trichomonascaceae</taxon>
        <taxon>Sugiyamaella</taxon>
    </lineage>
</organism>
<dbReference type="Proteomes" id="UP000189580">
    <property type="component" value="Chromosome b"/>
</dbReference>
<keyword evidence="9" id="KW-0325">Glycoprotein</keyword>
<evidence type="ECO:0000256" key="16">
    <source>
        <dbReference type="SAM" id="MobiDB-lite"/>
    </source>
</evidence>
<dbReference type="GO" id="GO:0009277">
    <property type="term" value="C:fungal-type cell wall"/>
    <property type="evidence" value="ECO:0007669"/>
    <property type="project" value="TreeGrafter"/>
</dbReference>
<evidence type="ECO:0000256" key="11">
    <source>
        <dbReference type="ARBA" id="ARBA00023295"/>
    </source>
</evidence>
<feature type="active site" description="Proton donor" evidence="15">
    <location>
        <position position="166"/>
    </location>
</feature>
<dbReference type="GeneID" id="30034638"/>
<keyword evidence="6 17" id="KW-0732">Signal</keyword>
<keyword evidence="11" id="KW-0326">Glycosidase</keyword>
<accession>A0A167FBP7</accession>
<evidence type="ECO:0000256" key="15">
    <source>
        <dbReference type="PIRSR" id="PIRSR037299-1"/>
    </source>
</evidence>
<evidence type="ECO:0000256" key="10">
    <source>
        <dbReference type="ARBA" id="ARBA00023288"/>
    </source>
</evidence>
<evidence type="ECO:0000256" key="8">
    <source>
        <dbReference type="ARBA" id="ARBA00023136"/>
    </source>
</evidence>
<dbReference type="PROSITE" id="PS51762">
    <property type="entry name" value="GH16_2"/>
    <property type="match status" value="1"/>
</dbReference>
<gene>
    <name evidence="19" type="primary">UTR2</name>
    <name evidence="19" type="ORF">AWJ20_2699</name>
</gene>
<evidence type="ECO:0000256" key="14">
    <source>
        <dbReference type="PIRNR" id="PIRNR037299"/>
    </source>
</evidence>
<evidence type="ECO:0000256" key="12">
    <source>
        <dbReference type="ARBA" id="ARBA00023316"/>
    </source>
</evidence>
<dbReference type="AlphaFoldDB" id="A0A167FBP7"/>
<evidence type="ECO:0000313" key="20">
    <source>
        <dbReference type="Proteomes" id="UP000189580"/>
    </source>
</evidence>
<feature type="region of interest" description="Disordered" evidence="16">
    <location>
        <begin position="403"/>
        <end position="440"/>
    </location>
</feature>
<evidence type="ECO:0000256" key="13">
    <source>
        <dbReference type="ARBA" id="ARBA00038074"/>
    </source>
</evidence>
<comment type="catalytic activity">
    <reaction evidence="1">
        <text>Random endo-hydrolysis of N-acetyl-beta-D-glucosaminide (1-&gt;4)-beta-linkages in chitin and chitodextrins.</text>
        <dbReference type="EC" id="3.2.1.14"/>
    </reaction>
</comment>
<evidence type="ECO:0000259" key="18">
    <source>
        <dbReference type="PROSITE" id="PS51762"/>
    </source>
</evidence>
<evidence type="ECO:0000256" key="7">
    <source>
        <dbReference type="ARBA" id="ARBA00022801"/>
    </source>
</evidence>
<feature type="signal peptide" evidence="17">
    <location>
        <begin position="1"/>
        <end position="18"/>
    </location>
</feature>
<dbReference type="RefSeq" id="XP_018737556.1">
    <property type="nucleotide sequence ID" value="XM_018879660.1"/>
</dbReference>
<sequence>MKFSTVIAAVASVGFAAAASAPSCGAGSKCPKESPCCDAYGQCGSGVSCLGGCDARYSFAADSCAPQPVCSNGAGTHTFTDVSDIVYYTQYNGDISKNLWSYTGEVLEQNSSAVLTMRKNTVGTVLFSNFFIWYGKVTAVIKTSHLDGVVSDFILMSNVKDEIDYEFVGNDVTAAQTNYYFEGLLNYDNEFTATVDNSTYASYHEYTIDWQEDSITWYVDGNAVRTLNKADTVNSTTGVAEFPQTPARIQLSVWPGGDSSEPQGTVQWAGGPIDWNAPDLSDPGYYFVEVESVTVDCYDPPSSANTTGSKSYVYTNQEGLEADVSITDDDTTISLSSGSSSGSTSSGLPLQILSQAPQSQSSLQSLEELSQVSTAQTKTKSKSQSKTQAIPVVSAIATSTTAASSSAAASTSDDSSASATDSADASDSTGSADATDSAAADNSASATDSAASTAATGAAGHLAAPLSGLAAALLGLVL</sequence>